<dbReference type="EMBL" id="CP060780">
    <property type="protein sequence ID" value="QNP44537.1"/>
    <property type="molecule type" value="Genomic_DNA"/>
</dbReference>
<evidence type="ECO:0000313" key="2">
    <source>
        <dbReference type="EMBL" id="QNP44537.1"/>
    </source>
</evidence>
<gene>
    <name evidence="2" type="ORF">H9L15_13615</name>
</gene>
<accession>A0ABX6T413</accession>
<organism evidence="2 3">
    <name type="scientific">Sphingomonas daechungensis</name>
    <dbReference type="NCBI Taxonomy" id="1176646"/>
    <lineage>
        <taxon>Bacteria</taxon>
        <taxon>Pseudomonadati</taxon>
        <taxon>Pseudomonadota</taxon>
        <taxon>Alphaproteobacteria</taxon>
        <taxon>Sphingomonadales</taxon>
        <taxon>Sphingomonadaceae</taxon>
        <taxon>Sphingomonas</taxon>
    </lineage>
</organism>
<evidence type="ECO:0000256" key="1">
    <source>
        <dbReference type="SAM" id="MobiDB-lite"/>
    </source>
</evidence>
<name>A0ABX6T413_9SPHN</name>
<dbReference type="Proteomes" id="UP000516134">
    <property type="component" value="Chromosome"/>
</dbReference>
<reference evidence="2 3" key="1">
    <citation type="submission" date="2020-08" db="EMBL/GenBank/DDBJ databases">
        <title>Genome sequence of Sphingomonas daechungensis KACC 18115T.</title>
        <authorList>
            <person name="Hyun D.-W."/>
            <person name="Bae J.-W."/>
        </authorList>
    </citation>
    <scope>NUCLEOTIDE SEQUENCE [LARGE SCALE GENOMIC DNA]</scope>
    <source>
        <strain evidence="2 3">KACC 18115</strain>
    </source>
</reference>
<sequence>MIDEEITTDLRTRMNVDRGQKTGNMVHKTRREIELPLPEPMAQAVKRKGDDAGVKQDFPA</sequence>
<evidence type="ECO:0000313" key="3">
    <source>
        <dbReference type="Proteomes" id="UP000516134"/>
    </source>
</evidence>
<feature type="region of interest" description="Disordered" evidence="1">
    <location>
        <begin position="1"/>
        <end position="25"/>
    </location>
</feature>
<keyword evidence="3" id="KW-1185">Reference proteome</keyword>
<feature type="region of interest" description="Disordered" evidence="1">
    <location>
        <begin position="40"/>
        <end position="60"/>
    </location>
</feature>
<proteinExistence type="predicted"/>
<protein>
    <submittedName>
        <fullName evidence="2">Uncharacterized protein</fullName>
    </submittedName>
</protein>
<feature type="compositionally biased region" description="Basic and acidic residues" evidence="1">
    <location>
        <begin position="8"/>
        <end position="20"/>
    </location>
</feature>